<comment type="caution">
    <text evidence="1">The sequence shown here is derived from an EMBL/GenBank/DDBJ whole genome shotgun (WGS) entry which is preliminary data.</text>
</comment>
<name>A0A1E3VUJ6_9HYPH</name>
<sequence>MAPAKLNAVLCQSESQAVALARSIAAGHTETIAVNQVNKAAGAEVCGRYIGVAALEVEKTANVRGSLFMLAGLRFAEDSVLAWTASWVTPFDGANLERGA</sequence>
<dbReference type="STRING" id="1774970.AUC70_13160"/>
<protein>
    <submittedName>
        <fullName evidence="1">Uncharacterized protein</fullName>
    </submittedName>
</protein>
<keyword evidence="2" id="KW-1185">Reference proteome</keyword>
<evidence type="ECO:0000313" key="1">
    <source>
        <dbReference type="EMBL" id="ODR97203.1"/>
    </source>
</evidence>
<organism evidence="1 2">
    <name type="scientific">Methyloceanibacter stevinii</name>
    <dbReference type="NCBI Taxonomy" id="1774970"/>
    <lineage>
        <taxon>Bacteria</taxon>
        <taxon>Pseudomonadati</taxon>
        <taxon>Pseudomonadota</taxon>
        <taxon>Alphaproteobacteria</taxon>
        <taxon>Hyphomicrobiales</taxon>
        <taxon>Hyphomicrobiaceae</taxon>
        <taxon>Methyloceanibacter</taxon>
    </lineage>
</organism>
<dbReference type="EMBL" id="LPWE01000002">
    <property type="protein sequence ID" value="ODR97203.1"/>
    <property type="molecule type" value="Genomic_DNA"/>
</dbReference>
<gene>
    <name evidence="1" type="ORF">AUC70_13160</name>
</gene>
<evidence type="ECO:0000313" key="2">
    <source>
        <dbReference type="Proteomes" id="UP000094172"/>
    </source>
</evidence>
<accession>A0A1E3VUJ6</accession>
<dbReference type="AlphaFoldDB" id="A0A1E3VUJ6"/>
<dbReference type="Proteomes" id="UP000094172">
    <property type="component" value="Unassembled WGS sequence"/>
</dbReference>
<reference evidence="1 2" key="1">
    <citation type="journal article" date="2016" name="Environ. Microbiol.">
        <title>New Methyloceanibacter diversity from North Sea sediments includes methanotroph containing solely the soluble methane monooxygenase.</title>
        <authorList>
            <person name="Vekeman B."/>
            <person name="Kerckhof F.M."/>
            <person name="Cremers G."/>
            <person name="de Vos P."/>
            <person name="Vandamme P."/>
            <person name="Boon N."/>
            <person name="Op den Camp H.J."/>
            <person name="Heylen K."/>
        </authorList>
    </citation>
    <scope>NUCLEOTIDE SEQUENCE [LARGE SCALE GENOMIC DNA]</scope>
    <source>
        <strain evidence="1 2">R-67176</strain>
    </source>
</reference>
<proteinExistence type="predicted"/>